<evidence type="ECO:0000256" key="1">
    <source>
        <dbReference type="ARBA" id="ARBA00004123"/>
    </source>
</evidence>
<evidence type="ECO:0000256" key="2">
    <source>
        <dbReference type="ARBA" id="ARBA00022723"/>
    </source>
</evidence>
<evidence type="ECO:0000256" key="6">
    <source>
        <dbReference type="ARBA" id="ARBA00023163"/>
    </source>
</evidence>
<keyword evidence="3" id="KW-0862">Zinc</keyword>
<gene>
    <name evidence="10" type="ORF">BGZ96_009163</name>
</gene>
<dbReference type="Pfam" id="PF00172">
    <property type="entry name" value="Zn_clus"/>
    <property type="match status" value="1"/>
</dbReference>
<comment type="subcellular location">
    <subcellularLocation>
        <location evidence="1">Nucleus</location>
    </subcellularLocation>
</comment>
<feature type="compositionally biased region" description="Polar residues" evidence="8">
    <location>
        <begin position="226"/>
        <end position="241"/>
    </location>
</feature>
<dbReference type="PROSITE" id="PS50048">
    <property type="entry name" value="ZN2_CY6_FUNGAL_2"/>
    <property type="match status" value="1"/>
</dbReference>
<feature type="compositionally biased region" description="Low complexity" evidence="8">
    <location>
        <begin position="966"/>
        <end position="1025"/>
    </location>
</feature>
<dbReference type="PANTHER" id="PTHR31313">
    <property type="entry name" value="TY1 ENHANCER ACTIVATOR"/>
    <property type="match status" value="1"/>
</dbReference>
<dbReference type="InterPro" id="IPR007219">
    <property type="entry name" value="XnlR_reg_dom"/>
</dbReference>
<keyword evidence="5" id="KW-0238">DNA-binding</keyword>
<reference evidence="10 11" key="1">
    <citation type="journal article" date="2020" name="Fungal Divers.">
        <title>Resolving the Mortierellaceae phylogeny through synthesis of multi-gene phylogenetics and phylogenomics.</title>
        <authorList>
            <person name="Vandepol N."/>
            <person name="Liber J."/>
            <person name="Desiro A."/>
            <person name="Na H."/>
            <person name="Kennedy M."/>
            <person name="Barry K."/>
            <person name="Grigoriev I.V."/>
            <person name="Miller A.N."/>
            <person name="O'Donnell K."/>
            <person name="Stajich J.E."/>
            <person name="Bonito G."/>
        </authorList>
    </citation>
    <scope>NUCLEOTIDE SEQUENCE [LARGE SCALE GENOMIC DNA]</scope>
    <source>
        <strain evidence="10 11">AD045</strain>
    </source>
</reference>
<feature type="region of interest" description="Disordered" evidence="8">
    <location>
        <begin position="920"/>
        <end position="951"/>
    </location>
</feature>
<dbReference type="SUPFAM" id="SSF57701">
    <property type="entry name" value="Zn2/Cys6 DNA-binding domain"/>
    <property type="match status" value="1"/>
</dbReference>
<feature type="compositionally biased region" description="Polar residues" evidence="8">
    <location>
        <begin position="920"/>
        <end position="929"/>
    </location>
</feature>
<dbReference type="CDD" id="cd00067">
    <property type="entry name" value="GAL4"/>
    <property type="match status" value="1"/>
</dbReference>
<evidence type="ECO:0000256" key="4">
    <source>
        <dbReference type="ARBA" id="ARBA00023015"/>
    </source>
</evidence>
<feature type="region of interest" description="Disordered" evidence="8">
    <location>
        <begin position="169"/>
        <end position="283"/>
    </location>
</feature>
<dbReference type="PANTHER" id="PTHR31313:SF81">
    <property type="entry name" value="TY1 ENHANCER ACTIVATOR"/>
    <property type="match status" value="1"/>
</dbReference>
<evidence type="ECO:0000256" key="8">
    <source>
        <dbReference type="SAM" id="MobiDB-lite"/>
    </source>
</evidence>
<sequence length="1087" mass="119464">MADPAPATLGIALPPTSVLKIRDACLPCRKQRSKCDGQPCCARCTRLDLECTYVELVKAPKPVPKEPWQEFLTTTGAKPEALEISPKELLKDPSVDLIQDASTFPWQKSKMTRRRKQTPSAKKCTCPVPPTSDPAGQDSPDSLSQQVNTPPTLTMDMVMDPLSMGSVIGSSIPDLSTPTAASTTPAASSDSPTTTTGGANSNTNSSNSGKQRRGRSTTGPCRVHNPQISTKSGRSVTPSLNSPSTPGATSTISTGSGPSIVGSSVSLRHRPSPPAEPVQLPSSVIETSEKINSLSSKLSRLYVFPDADQPQQPPPPQLEILQSRALSPVLQSHLIQLYLAQCWPTQPILDPPTFMAQLAAQDYCTPPHPLVVAAMCAAAARCIDDSDVERLWAEQDPPLPNPIYPNLANGEAHIRSTRDMIWSIGEYFAALAKAYLRTELPLVQSPDRSGGMGDPLTVVQGLIMISTWDASVGRQRECQACAALALRIMIAGGWHLMDHPNGDGCTDSRIKMWGTLERELARRCWWFVWIAEKWTAALLTQYVTLHLSLCETLSLPREFRQGDLNDQKTVLYFQQAIQAAYLCGSIIQLHYHPYEAEDGTEYDHETSVHDVQRLQARQTEIDNHLDAWFKALPVGFKPDWGQTSGDEGDASAFEPATSTQFFHAGGDWWWRHAMGGMLEMNYYALKLLLHSPQHVVSKAPSPMSRLTLAQYANKITLTCERLWQYPSTRPTFYHMAGAVLWMALCYQQENTLSENPRIRTPACVNMQKSYYLVKKAGRLVHSAEDDLFSELETTSGPAAVPFLRPTDEQRVKPMMKAFKEMFPIIRQALRDKGFGLRTQPNATSRITSSVLLPNQQHRTLILNADCNATIGGVTTSTEALGPASAVTCIHAGAAAVMGATAGSPGPSSFYLAPLTPPGTSNASLSSPMTESLGSAPSPSPPPALSNGVPIQTSPLGQVQYIRGQTHITPQQQQQQQQHQHQHLQQQQQQQHISFTQQTQQQQQLPPQQQQQQQQTFIPQQQEQQQDNLQPVVSRPYQFTHAPMSQLTDPLSTMIDMNPDPFGSIMQNEPNVLSSLIDYSEWLNHQLE</sequence>
<evidence type="ECO:0000313" key="11">
    <source>
        <dbReference type="Proteomes" id="UP001194696"/>
    </source>
</evidence>
<feature type="compositionally biased region" description="Low complexity" evidence="8">
    <location>
        <begin position="176"/>
        <end position="209"/>
    </location>
</feature>
<keyword evidence="6" id="KW-0804">Transcription</keyword>
<evidence type="ECO:0000256" key="7">
    <source>
        <dbReference type="ARBA" id="ARBA00023242"/>
    </source>
</evidence>
<dbReference type="Proteomes" id="UP001194696">
    <property type="component" value="Unassembled WGS sequence"/>
</dbReference>
<name>A0ABQ7JYT8_9FUNG</name>
<dbReference type="EMBL" id="JAAAIM010000542">
    <property type="protein sequence ID" value="KAG0286795.1"/>
    <property type="molecule type" value="Genomic_DNA"/>
</dbReference>
<feature type="region of interest" description="Disordered" evidence="8">
    <location>
        <begin position="107"/>
        <end position="157"/>
    </location>
</feature>
<dbReference type="InterPro" id="IPR051615">
    <property type="entry name" value="Transcr_Regulatory_Elem"/>
</dbReference>
<comment type="caution">
    <text evidence="10">The sequence shown here is derived from an EMBL/GenBank/DDBJ whole genome shotgun (WGS) entry which is preliminary data.</text>
</comment>
<dbReference type="InterPro" id="IPR036864">
    <property type="entry name" value="Zn2-C6_fun-type_DNA-bd_sf"/>
</dbReference>
<feature type="domain" description="Zn(2)-C6 fungal-type" evidence="9">
    <location>
        <begin position="24"/>
        <end position="53"/>
    </location>
</feature>
<accession>A0ABQ7JYT8</accession>
<feature type="compositionally biased region" description="Polar residues" evidence="8">
    <location>
        <begin position="139"/>
        <end position="152"/>
    </location>
</feature>
<evidence type="ECO:0000313" key="10">
    <source>
        <dbReference type="EMBL" id="KAG0286795.1"/>
    </source>
</evidence>
<keyword evidence="2" id="KW-0479">Metal-binding</keyword>
<evidence type="ECO:0000256" key="3">
    <source>
        <dbReference type="ARBA" id="ARBA00022833"/>
    </source>
</evidence>
<protein>
    <recommendedName>
        <fullName evidence="9">Zn(2)-C6 fungal-type domain-containing protein</fullName>
    </recommendedName>
</protein>
<dbReference type="SMART" id="SM00066">
    <property type="entry name" value="GAL4"/>
    <property type="match status" value="1"/>
</dbReference>
<keyword evidence="4" id="KW-0805">Transcription regulation</keyword>
<keyword evidence="11" id="KW-1185">Reference proteome</keyword>
<evidence type="ECO:0000256" key="5">
    <source>
        <dbReference type="ARBA" id="ARBA00023125"/>
    </source>
</evidence>
<feature type="region of interest" description="Disordered" evidence="8">
    <location>
        <begin position="966"/>
        <end position="1028"/>
    </location>
</feature>
<organism evidence="10 11">
    <name type="scientific">Linnemannia gamsii</name>
    <dbReference type="NCBI Taxonomy" id="64522"/>
    <lineage>
        <taxon>Eukaryota</taxon>
        <taxon>Fungi</taxon>
        <taxon>Fungi incertae sedis</taxon>
        <taxon>Mucoromycota</taxon>
        <taxon>Mortierellomycotina</taxon>
        <taxon>Mortierellomycetes</taxon>
        <taxon>Mortierellales</taxon>
        <taxon>Mortierellaceae</taxon>
        <taxon>Linnemannia</taxon>
    </lineage>
</organism>
<dbReference type="Pfam" id="PF04082">
    <property type="entry name" value="Fungal_trans"/>
    <property type="match status" value="1"/>
</dbReference>
<evidence type="ECO:0000259" key="9">
    <source>
        <dbReference type="PROSITE" id="PS50048"/>
    </source>
</evidence>
<dbReference type="InterPro" id="IPR001138">
    <property type="entry name" value="Zn2Cys6_DnaBD"/>
</dbReference>
<keyword evidence="7" id="KW-0539">Nucleus</keyword>
<dbReference type="Gene3D" id="4.10.240.10">
    <property type="entry name" value="Zn(2)-C6 fungal-type DNA-binding domain"/>
    <property type="match status" value="1"/>
</dbReference>
<dbReference type="PROSITE" id="PS00463">
    <property type="entry name" value="ZN2_CY6_FUNGAL_1"/>
    <property type="match status" value="1"/>
</dbReference>
<dbReference type="CDD" id="cd12148">
    <property type="entry name" value="fungal_TF_MHR"/>
    <property type="match status" value="1"/>
</dbReference>
<proteinExistence type="predicted"/>
<feature type="compositionally biased region" description="Low complexity" evidence="8">
    <location>
        <begin position="242"/>
        <end position="266"/>
    </location>
</feature>